<proteinExistence type="predicted"/>
<evidence type="ECO:0000313" key="3">
    <source>
        <dbReference type="Proteomes" id="UP001642464"/>
    </source>
</evidence>
<name>A0ABP0Q2F0_9DINO</name>
<sequence>MFWDAFGCFSTTWTTIQEDIFTLWPSTDTVSCWNCGCLAKHEWAGYNPAEDRYDVHRAVVHGQPPQMTSERLLKKQILALSVRIARGGDPATVRHYQTVMEELKEELFKLENPTVIISRGSCVSKHSREESILTELRTMSTGLSEDAADFHHLTDSEGDISSESHESGSIVQAVPSMHDLFKTFELKAVQL</sequence>
<reference evidence="2 3" key="1">
    <citation type="submission" date="2024-02" db="EMBL/GenBank/DDBJ databases">
        <authorList>
            <person name="Chen Y."/>
            <person name="Shah S."/>
            <person name="Dougan E. K."/>
            <person name="Thang M."/>
            <person name="Chan C."/>
        </authorList>
    </citation>
    <scope>NUCLEOTIDE SEQUENCE [LARGE SCALE GENOMIC DNA]</scope>
</reference>
<evidence type="ECO:0000313" key="1">
    <source>
        <dbReference type="EMBL" id="CAK9082361.1"/>
    </source>
</evidence>
<gene>
    <name evidence="1" type="ORF">SCF082_LOCUS39148</name>
    <name evidence="2" type="ORF">SCF082_LOCUS39182</name>
</gene>
<dbReference type="Proteomes" id="UP001642464">
    <property type="component" value="Unassembled WGS sequence"/>
</dbReference>
<evidence type="ECO:0000313" key="2">
    <source>
        <dbReference type="EMBL" id="CAK9082455.1"/>
    </source>
</evidence>
<comment type="caution">
    <text evidence="2">The sequence shown here is derived from an EMBL/GenBank/DDBJ whole genome shotgun (WGS) entry which is preliminary data.</text>
</comment>
<protein>
    <submittedName>
        <fullName evidence="2">Uncharacterized protein</fullName>
    </submittedName>
</protein>
<keyword evidence="3" id="KW-1185">Reference proteome</keyword>
<dbReference type="EMBL" id="CAXAMM010038962">
    <property type="protein sequence ID" value="CAK9082455.1"/>
    <property type="molecule type" value="Genomic_DNA"/>
</dbReference>
<dbReference type="EMBL" id="CAXAMM010038951">
    <property type="protein sequence ID" value="CAK9082361.1"/>
    <property type="molecule type" value="Genomic_DNA"/>
</dbReference>
<organism evidence="2 3">
    <name type="scientific">Durusdinium trenchii</name>
    <dbReference type="NCBI Taxonomy" id="1381693"/>
    <lineage>
        <taxon>Eukaryota</taxon>
        <taxon>Sar</taxon>
        <taxon>Alveolata</taxon>
        <taxon>Dinophyceae</taxon>
        <taxon>Suessiales</taxon>
        <taxon>Symbiodiniaceae</taxon>
        <taxon>Durusdinium</taxon>
    </lineage>
</organism>
<accession>A0ABP0Q2F0</accession>